<dbReference type="RefSeq" id="WP_281489435.1">
    <property type="nucleotide sequence ID" value="NZ_JASATX010000006.1"/>
</dbReference>
<feature type="transmembrane region" description="Helical" evidence="1">
    <location>
        <begin position="238"/>
        <end position="258"/>
    </location>
</feature>
<comment type="caution">
    <text evidence="3">The sequence shown here is derived from an EMBL/GenBank/DDBJ whole genome shotgun (WGS) entry which is preliminary data.</text>
</comment>
<keyword evidence="3" id="KW-0378">Hydrolase</keyword>
<name>A0AAW6T7Y0_9MICO</name>
<feature type="transmembrane region" description="Helical" evidence="1">
    <location>
        <begin position="76"/>
        <end position="98"/>
    </location>
</feature>
<feature type="domain" description="CAAX prenyl protease 2/Lysostaphin resistance protein A-like" evidence="2">
    <location>
        <begin position="158"/>
        <end position="249"/>
    </location>
</feature>
<evidence type="ECO:0000259" key="2">
    <source>
        <dbReference type="Pfam" id="PF02517"/>
    </source>
</evidence>
<dbReference type="InterPro" id="IPR003675">
    <property type="entry name" value="Rce1/LyrA-like_dom"/>
</dbReference>
<dbReference type="Pfam" id="PF02517">
    <property type="entry name" value="Rce1-like"/>
    <property type="match status" value="1"/>
</dbReference>
<dbReference type="AlphaFoldDB" id="A0AAW6T7Y0"/>
<keyword evidence="1" id="KW-0472">Membrane</keyword>
<evidence type="ECO:0000256" key="1">
    <source>
        <dbReference type="SAM" id="Phobius"/>
    </source>
</evidence>
<gene>
    <name evidence="3" type="ORF">QF206_11780</name>
</gene>
<feature type="transmembrane region" description="Helical" evidence="1">
    <location>
        <begin position="28"/>
        <end position="49"/>
    </location>
</feature>
<dbReference type="GO" id="GO:0080120">
    <property type="term" value="P:CAAX-box protein maturation"/>
    <property type="evidence" value="ECO:0007669"/>
    <property type="project" value="UniProtKB-ARBA"/>
</dbReference>
<dbReference type="EMBL" id="JASATX010000006">
    <property type="protein sequence ID" value="MDI2099644.1"/>
    <property type="molecule type" value="Genomic_DNA"/>
</dbReference>
<organism evidence="3 4">
    <name type="scientific">Ruicaihuangia caeni</name>
    <dbReference type="NCBI Taxonomy" id="3042517"/>
    <lineage>
        <taxon>Bacteria</taxon>
        <taxon>Bacillati</taxon>
        <taxon>Actinomycetota</taxon>
        <taxon>Actinomycetes</taxon>
        <taxon>Micrococcales</taxon>
        <taxon>Microbacteriaceae</taxon>
        <taxon>Ruicaihuangia</taxon>
    </lineage>
</organism>
<keyword evidence="1" id="KW-1133">Transmembrane helix</keyword>
<keyword evidence="4" id="KW-1185">Reference proteome</keyword>
<dbReference type="EC" id="3.4.-.-" evidence="3"/>
<dbReference type="GO" id="GO:0008237">
    <property type="term" value="F:metallopeptidase activity"/>
    <property type="evidence" value="ECO:0007669"/>
    <property type="project" value="UniProtKB-KW"/>
</dbReference>
<evidence type="ECO:0000313" key="3">
    <source>
        <dbReference type="EMBL" id="MDI2099644.1"/>
    </source>
</evidence>
<feature type="transmembrane region" description="Helical" evidence="1">
    <location>
        <begin position="214"/>
        <end position="231"/>
    </location>
</feature>
<feature type="transmembrane region" description="Helical" evidence="1">
    <location>
        <begin position="119"/>
        <end position="138"/>
    </location>
</feature>
<dbReference type="GO" id="GO:0004175">
    <property type="term" value="F:endopeptidase activity"/>
    <property type="evidence" value="ECO:0007669"/>
    <property type="project" value="UniProtKB-ARBA"/>
</dbReference>
<dbReference type="Proteomes" id="UP001321506">
    <property type="component" value="Unassembled WGS sequence"/>
</dbReference>
<reference evidence="3 4" key="1">
    <citation type="submission" date="2023-04" db="EMBL/GenBank/DDBJ databases">
        <title>Klugiella caeni sp. nov. isolated from the sludge of biochemical tank.</title>
        <authorList>
            <person name="Geng K."/>
        </authorList>
    </citation>
    <scope>NUCLEOTIDE SEQUENCE [LARGE SCALE GENOMIC DNA]</scope>
    <source>
        <strain evidence="3 4">YN-L-19</strain>
    </source>
</reference>
<sequence>MKERSRHGIRAFAADTTASSRRRIWAELLIVLGLSLGASAVYAVVSIAYRLTLPTPLSGQTATINRSLSDREVFDLIYQVLGIVFDLVPVALVVLLLWSSTRPRLGRLGIDPRHPMRDSISGAGLALAIGVPGLFVYLGGKALGLTTTVVPTALDQHWWTVPVLVLAAVKAGVVEEVIAIGYLFARLRDLGWGSWAIVFTSATLRATYHVYQGFGAFIGNFAMGLLFGWLYQRTGRLLPFVIAHVLLDAAIFIGYPWAAATFPDLFGLPS</sequence>
<protein>
    <submittedName>
        <fullName evidence="3">CPBP family intramembrane metalloprotease</fullName>
        <ecNumber evidence="3">3.4.-.-</ecNumber>
    </submittedName>
</protein>
<keyword evidence="3" id="KW-0482">Metalloprotease</keyword>
<proteinExistence type="predicted"/>
<accession>A0AAW6T7Y0</accession>
<keyword evidence="1" id="KW-0812">Transmembrane</keyword>
<evidence type="ECO:0000313" key="4">
    <source>
        <dbReference type="Proteomes" id="UP001321506"/>
    </source>
</evidence>
<keyword evidence="3" id="KW-0645">Protease</keyword>